<evidence type="ECO:0000313" key="2">
    <source>
        <dbReference type="EMBL" id="MBB5067218.1"/>
    </source>
</evidence>
<organism evidence="2 3">
    <name type="scientific">Saccharopolyspora gloriosae</name>
    <dbReference type="NCBI Taxonomy" id="455344"/>
    <lineage>
        <taxon>Bacteria</taxon>
        <taxon>Bacillati</taxon>
        <taxon>Actinomycetota</taxon>
        <taxon>Actinomycetes</taxon>
        <taxon>Pseudonocardiales</taxon>
        <taxon>Pseudonocardiaceae</taxon>
        <taxon>Saccharopolyspora</taxon>
    </lineage>
</organism>
<feature type="domain" description="N-acetyltransferase" evidence="1">
    <location>
        <begin position="34"/>
        <end position="205"/>
    </location>
</feature>
<protein>
    <submittedName>
        <fullName evidence="2">Ribosomal-protein-alanine N-acetyltransferase</fullName>
        <ecNumber evidence="2">2.3.1.267</ecNumber>
    </submittedName>
</protein>
<sequence>MTRAMSEDAEALFPSRHPGWPARPGPLLVPAGAVELRPPRLLDASAWSGLRLHDRTYLQRWEPTTIGDWRDRNALLAWPAQWSALRGQARRGQALPFAITVDGRFAGQLTVGNIVRGALRSAWVGYWVAEGRSRGGVATAAVALAVDHCFGPAGLHRLEATVRPENAPSLRVLEKAGFRREGLFERYLDVEGAWRDHYVFGLTAEDHPSGATAALVRSGRARYA</sequence>
<dbReference type="InterPro" id="IPR016181">
    <property type="entry name" value="Acyl_CoA_acyltransferase"/>
</dbReference>
<dbReference type="InterPro" id="IPR000182">
    <property type="entry name" value="GNAT_dom"/>
</dbReference>
<keyword evidence="2" id="KW-0012">Acyltransferase</keyword>
<dbReference type="GO" id="GO:0005737">
    <property type="term" value="C:cytoplasm"/>
    <property type="evidence" value="ECO:0007669"/>
    <property type="project" value="TreeGrafter"/>
</dbReference>
<dbReference type="PROSITE" id="PS51186">
    <property type="entry name" value="GNAT"/>
    <property type="match status" value="1"/>
</dbReference>
<dbReference type="Proteomes" id="UP000580474">
    <property type="component" value="Unassembled WGS sequence"/>
</dbReference>
<dbReference type="PANTHER" id="PTHR43441:SF10">
    <property type="entry name" value="ACETYLTRANSFERASE"/>
    <property type="match status" value="1"/>
</dbReference>
<proteinExistence type="predicted"/>
<dbReference type="InterPro" id="IPR051908">
    <property type="entry name" value="Ribosomal_N-acetyltransferase"/>
</dbReference>
<dbReference type="AlphaFoldDB" id="A0A840NAH9"/>
<accession>A0A840NAH9</accession>
<dbReference type="GO" id="GO:1990189">
    <property type="term" value="F:protein N-terminal-serine acetyltransferase activity"/>
    <property type="evidence" value="ECO:0007669"/>
    <property type="project" value="TreeGrafter"/>
</dbReference>
<dbReference type="Gene3D" id="3.40.630.30">
    <property type="match status" value="1"/>
</dbReference>
<evidence type="ECO:0000259" key="1">
    <source>
        <dbReference type="PROSITE" id="PS51186"/>
    </source>
</evidence>
<reference evidence="2 3" key="1">
    <citation type="submission" date="2020-08" db="EMBL/GenBank/DDBJ databases">
        <title>Sequencing the genomes of 1000 actinobacteria strains.</title>
        <authorList>
            <person name="Klenk H.-P."/>
        </authorList>
    </citation>
    <scope>NUCLEOTIDE SEQUENCE [LARGE SCALE GENOMIC DNA]</scope>
    <source>
        <strain evidence="2 3">DSM 45582</strain>
    </source>
</reference>
<dbReference type="GO" id="GO:0008999">
    <property type="term" value="F:protein-N-terminal-alanine acetyltransferase activity"/>
    <property type="evidence" value="ECO:0007669"/>
    <property type="project" value="UniProtKB-EC"/>
</dbReference>
<dbReference type="Pfam" id="PF13302">
    <property type="entry name" value="Acetyltransf_3"/>
    <property type="match status" value="1"/>
</dbReference>
<dbReference type="PANTHER" id="PTHR43441">
    <property type="entry name" value="RIBOSOMAL-PROTEIN-SERINE ACETYLTRANSFERASE"/>
    <property type="match status" value="1"/>
</dbReference>
<gene>
    <name evidence="2" type="ORF">BJ969_000306</name>
</gene>
<dbReference type="EC" id="2.3.1.267" evidence="2"/>
<comment type="caution">
    <text evidence="2">The sequence shown here is derived from an EMBL/GenBank/DDBJ whole genome shotgun (WGS) entry which is preliminary data.</text>
</comment>
<dbReference type="EMBL" id="JACHIV010000001">
    <property type="protein sequence ID" value="MBB5067218.1"/>
    <property type="molecule type" value="Genomic_DNA"/>
</dbReference>
<keyword evidence="2" id="KW-0808">Transferase</keyword>
<dbReference type="SUPFAM" id="SSF55729">
    <property type="entry name" value="Acyl-CoA N-acyltransferases (Nat)"/>
    <property type="match status" value="1"/>
</dbReference>
<name>A0A840NAH9_9PSEU</name>
<keyword evidence="3" id="KW-1185">Reference proteome</keyword>
<evidence type="ECO:0000313" key="3">
    <source>
        <dbReference type="Proteomes" id="UP000580474"/>
    </source>
</evidence>